<reference evidence="2 3" key="1">
    <citation type="submission" date="2020-01" db="EMBL/GenBank/DDBJ databases">
        <title>Insect and environment-associated Actinomycetes.</title>
        <authorList>
            <person name="Currrie C."/>
            <person name="Chevrette M."/>
            <person name="Carlson C."/>
            <person name="Stubbendieck R."/>
            <person name="Wendt-Pienkowski E."/>
        </authorList>
    </citation>
    <scope>NUCLEOTIDE SEQUENCE [LARGE SCALE GENOMIC DNA]</scope>
    <source>
        <strain evidence="2 3">SID7754</strain>
    </source>
</reference>
<keyword evidence="1" id="KW-1133">Transmembrane helix</keyword>
<proteinExistence type="predicted"/>
<evidence type="ECO:0000256" key="1">
    <source>
        <dbReference type="SAM" id="Phobius"/>
    </source>
</evidence>
<keyword evidence="1" id="KW-0812">Transmembrane</keyword>
<dbReference type="EMBL" id="JAAGMR010000145">
    <property type="protein sequence ID" value="NEB92399.1"/>
    <property type="molecule type" value="Genomic_DNA"/>
</dbReference>
<name>A0A7K3QR70_9ACTN</name>
<evidence type="ECO:0000313" key="3">
    <source>
        <dbReference type="Proteomes" id="UP000470520"/>
    </source>
</evidence>
<comment type="caution">
    <text evidence="2">The sequence shown here is derived from an EMBL/GenBank/DDBJ whole genome shotgun (WGS) entry which is preliminary data.</text>
</comment>
<dbReference type="AlphaFoldDB" id="A0A7K3QR70"/>
<dbReference type="Proteomes" id="UP000470520">
    <property type="component" value="Unassembled WGS sequence"/>
</dbReference>
<feature type="transmembrane region" description="Helical" evidence="1">
    <location>
        <begin position="6"/>
        <end position="39"/>
    </location>
</feature>
<keyword evidence="1" id="KW-0472">Membrane</keyword>
<organism evidence="2 3">
    <name type="scientific">Streptomyces bauhiniae</name>
    <dbReference type="NCBI Taxonomy" id="2340725"/>
    <lineage>
        <taxon>Bacteria</taxon>
        <taxon>Bacillati</taxon>
        <taxon>Actinomycetota</taxon>
        <taxon>Actinomycetes</taxon>
        <taxon>Kitasatosporales</taxon>
        <taxon>Streptomycetaceae</taxon>
        <taxon>Streptomyces</taxon>
    </lineage>
</organism>
<sequence>MNVDTATLMNACIGSAIVGAVILAGGILTLVARAIAALIRWARRKPCARAELPVRTAINATSAPTVDTEPGFNLAWLDECELLYAMPEYGADLRPDFDTSRLQQAINDEGEQ</sequence>
<gene>
    <name evidence="2" type="ORF">G3I21_11825</name>
</gene>
<accession>A0A7K3QR70</accession>
<evidence type="ECO:0000313" key="2">
    <source>
        <dbReference type="EMBL" id="NEB92399.1"/>
    </source>
</evidence>
<dbReference type="RefSeq" id="WP_164188199.1">
    <property type="nucleotide sequence ID" value="NZ_JAAGMR010000145.1"/>
</dbReference>
<protein>
    <submittedName>
        <fullName evidence="2">Uncharacterized protein</fullName>
    </submittedName>
</protein>